<dbReference type="InterPro" id="IPR038050">
    <property type="entry name" value="Neuro_actylchol_rec"/>
</dbReference>
<feature type="transmembrane region" description="Helical" evidence="13">
    <location>
        <begin position="323"/>
        <end position="347"/>
    </location>
</feature>
<feature type="transmembrane region" description="Helical" evidence="13">
    <location>
        <begin position="388"/>
        <end position="407"/>
    </location>
</feature>
<dbReference type="Pfam" id="PF02931">
    <property type="entry name" value="Neur_chan_LBD"/>
    <property type="match status" value="1"/>
</dbReference>
<dbReference type="PROSITE" id="PS00236">
    <property type="entry name" value="NEUROTR_ION_CHANNEL"/>
    <property type="match status" value="1"/>
</dbReference>
<comment type="caution">
    <text evidence="15">The sequence shown here is derived from an EMBL/GenBank/DDBJ whole genome shotgun (WGS) entry which is preliminary data.</text>
</comment>
<evidence type="ECO:0000256" key="9">
    <source>
        <dbReference type="ARBA" id="ARBA00023136"/>
    </source>
</evidence>
<dbReference type="GO" id="GO:0004888">
    <property type="term" value="F:transmembrane signaling receptor activity"/>
    <property type="evidence" value="ECO:0007669"/>
    <property type="project" value="InterPro"/>
</dbReference>
<evidence type="ECO:0000256" key="4">
    <source>
        <dbReference type="ARBA" id="ARBA00022475"/>
    </source>
</evidence>
<dbReference type="PANTHER" id="PTHR18945">
    <property type="entry name" value="NEUROTRANSMITTER GATED ION CHANNEL"/>
    <property type="match status" value="1"/>
</dbReference>
<feature type="disulfide bond" evidence="12">
    <location>
        <begin position="99"/>
        <end position="114"/>
    </location>
</feature>
<dbReference type="Gene3D" id="2.70.170.10">
    <property type="entry name" value="Neurotransmitter-gated ion-channel ligand-binding domain"/>
    <property type="match status" value="1"/>
</dbReference>
<keyword evidence="3 13" id="KW-0813">Transport</keyword>
<comment type="similarity">
    <text evidence="13">Belongs to the ligand-gated ion channel (TC 1.A.9) family.</text>
</comment>
<evidence type="ECO:0000256" key="11">
    <source>
        <dbReference type="ARBA" id="ARBA00023303"/>
    </source>
</evidence>
<dbReference type="InterPro" id="IPR023415">
    <property type="entry name" value="LDLR_class-A_CS"/>
</dbReference>
<dbReference type="PRINTS" id="PR00253">
    <property type="entry name" value="GABAARECEPTR"/>
</dbReference>
<dbReference type="OrthoDB" id="6362075at2759"/>
<dbReference type="Gene3D" id="1.20.58.390">
    <property type="entry name" value="Neurotransmitter-gated ion-channel transmembrane domain"/>
    <property type="match status" value="1"/>
</dbReference>
<dbReference type="PROSITE" id="PS01209">
    <property type="entry name" value="LDLRA_1"/>
    <property type="match status" value="1"/>
</dbReference>
<evidence type="ECO:0000256" key="10">
    <source>
        <dbReference type="ARBA" id="ARBA00023157"/>
    </source>
</evidence>
<comment type="subcellular location">
    <subcellularLocation>
        <location evidence="2">Cell membrane</location>
    </subcellularLocation>
    <subcellularLocation>
        <location evidence="1">Membrane</location>
        <topology evidence="1">Multi-pass membrane protein</topology>
    </subcellularLocation>
</comment>
<keyword evidence="15" id="KW-0675">Receptor</keyword>
<dbReference type="Pfam" id="PF00057">
    <property type="entry name" value="Ldl_recept_a"/>
    <property type="match status" value="1"/>
</dbReference>
<dbReference type="CDD" id="cd00112">
    <property type="entry name" value="LDLa"/>
    <property type="match status" value="1"/>
</dbReference>
<feature type="transmembrane region" description="Helical" evidence="13">
    <location>
        <begin position="354"/>
        <end position="373"/>
    </location>
</feature>
<dbReference type="SMART" id="SM00192">
    <property type="entry name" value="LDLa"/>
    <property type="match status" value="1"/>
</dbReference>
<evidence type="ECO:0000256" key="6">
    <source>
        <dbReference type="ARBA" id="ARBA00022729"/>
    </source>
</evidence>
<keyword evidence="9 13" id="KW-0472">Membrane</keyword>
<sequence>MYYLDLVPSPLSFRGYGEYAVQQGAGGVWAWSNIITNTTMATLSQEDVDLNYPVGRLTWNLQNPVCRQEAGLRVLTLSSCTVSQFTCSDGSCVDFAKRCDLKFDCDDKSDESHCDIINFPKDYRSKLPPRPASDSSLPIALDVTMDTLNIDTTTMLLSVSYNLRMTWFDNRLTFNNLKNMTRLNTVSLEQVAGLWRPHLGFINTDDIQNTAVDADAVTTVVKLDQDFAPDLSNPYEVEIYRGDTNPVSTIRKYSTVYTCNFDLVLYPFDIQNCYLVLQMVGSSVEYLGPTLLVEYGVGRIDLRADNATQFAVARVRVELIRRYGYAMLNIYIPSLTLLVISYVTLFFRPSIFEVRVMTALTSLLVLATLFTQVSSSLPKTSYFKMVDIWLLFCIVLIFLIILFHTVIDRYVDYSAFFGAAPGFKEGTWLRPPSGGRGASSIKVLPADLKDAPPSAGSGRRGGVTAWQSKLRNFSVDLDFCLRFSKASIFATFLLFNLVYWGRLAAGSGLVYYLYN</sequence>
<accession>A0A423SDR5</accession>
<keyword evidence="16" id="KW-1185">Reference proteome</keyword>
<organism evidence="15 16">
    <name type="scientific">Penaeus vannamei</name>
    <name type="common">Whiteleg shrimp</name>
    <name type="synonym">Litopenaeus vannamei</name>
    <dbReference type="NCBI Taxonomy" id="6689"/>
    <lineage>
        <taxon>Eukaryota</taxon>
        <taxon>Metazoa</taxon>
        <taxon>Ecdysozoa</taxon>
        <taxon>Arthropoda</taxon>
        <taxon>Crustacea</taxon>
        <taxon>Multicrustacea</taxon>
        <taxon>Malacostraca</taxon>
        <taxon>Eumalacostraca</taxon>
        <taxon>Eucarida</taxon>
        <taxon>Decapoda</taxon>
        <taxon>Dendrobranchiata</taxon>
        <taxon>Penaeoidea</taxon>
        <taxon>Penaeidae</taxon>
        <taxon>Penaeus</taxon>
    </lineage>
</organism>
<evidence type="ECO:0000256" key="7">
    <source>
        <dbReference type="ARBA" id="ARBA00022989"/>
    </source>
</evidence>
<reference evidence="15 16" key="2">
    <citation type="submission" date="2019-01" db="EMBL/GenBank/DDBJ databases">
        <title>The decoding of complex shrimp genome reveals the adaptation for benthos swimmer, frequently molting mechanism and breeding impact on genome.</title>
        <authorList>
            <person name="Sun Y."/>
            <person name="Gao Y."/>
            <person name="Yu Y."/>
        </authorList>
    </citation>
    <scope>NUCLEOTIDE SEQUENCE [LARGE SCALE GENOMIC DNA]</scope>
    <source>
        <tissue evidence="15">Muscle</tissue>
    </source>
</reference>
<evidence type="ECO:0000256" key="3">
    <source>
        <dbReference type="ARBA" id="ARBA00022448"/>
    </source>
</evidence>
<keyword evidence="5 13" id="KW-0812">Transmembrane</keyword>
<feature type="transmembrane region" description="Helical" evidence="13">
    <location>
        <begin position="492"/>
        <end position="514"/>
    </location>
</feature>
<dbReference type="PROSITE" id="PS50068">
    <property type="entry name" value="LDLRA_2"/>
    <property type="match status" value="1"/>
</dbReference>
<evidence type="ECO:0000256" key="8">
    <source>
        <dbReference type="ARBA" id="ARBA00023065"/>
    </source>
</evidence>
<keyword evidence="10 12" id="KW-1015">Disulfide bond</keyword>
<dbReference type="InterPro" id="IPR006202">
    <property type="entry name" value="Neur_chan_lig-bd"/>
</dbReference>
<protein>
    <submittedName>
        <fullName evidence="15">Putative glycine receptor subunit alpha-2-like isoform X3</fullName>
    </submittedName>
</protein>
<keyword evidence="7 13" id="KW-1133">Transmembrane helix</keyword>
<reference evidence="15 16" key="1">
    <citation type="submission" date="2018-04" db="EMBL/GenBank/DDBJ databases">
        <authorList>
            <person name="Zhang X."/>
            <person name="Yuan J."/>
            <person name="Li F."/>
            <person name="Xiang J."/>
        </authorList>
    </citation>
    <scope>NUCLEOTIDE SEQUENCE [LARGE SCALE GENOMIC DNA]</scope>
    <source>
        <tissue evidence="15">Muscle</tissue>
    </source>
</reference>
<feature type="disulfide bond" evidence="12">
    <location>
        <begin position="80"/>
        <end position="92"/>
    </location>
</feature>
<dbReference type="InterPro" id="IPR006028">
    <property type="entry name" value="GABAA/Glycine_rcpt"/>
</dbReference>
<dbReference type="SUPFAM" id="SSF63712">
    <property type="entry name" value="Nicotinic receptor ligand binding domain-like"/>
    <property type="match status" value="1"/>
</dbReference>
<dbReference type="PRINTS" id="PR00252">
    <property type="entry name" value="NRIONCHANNEL"/>
</dbReference>
<keyword evidence="6" id="KW-0732">Signal</keyword>
<name>A0A423SDR5_PENVA</name>
<keyword evidence="4" id="KW-1003">Cell membrane</keyword>
<dbReference type="InterPro" id="IPR036055">
    <property type="entry name" value="LDL_receptor-like_sf"/>
</dbReference>
<dbReference type="InterPro" id="IPR006201">
    <property type="entry name" value="Neur_channel"/>
</dbReference>
<evidence type="ECO:0000313" key="15">
    <source>
        <dbReference type="EMBL" id="ROT62342.1"/>
    </source>
</evidence>
<dbReference type="SUPFAM" id="SSF57424">
    <property type="entry name" value="LDL receptor-like module"/>
    <property type="match status" value="1"/>
</dbReference>
<feature type="disulfide bond" evidence="12">
    <location>
        <begin position="87"/>
        <end position="105"/>
    </location>
</feature>
<evidence type="ECO:0000256" key="13">
    <source>
        <dbReference type="RuleBase" id="RU000687"/>
    </source>
</evidence>
<dbReference type="InterPro" id="IPR002172">
    <property type="entry name" value="LDrepeatLR_classA_rpt"/>
</dbReference>
<evidence type="ECO:0000259" key="14">
    <source>
        <dbReference type="Pfam" id="PF02931"/>
    </source>
</evidence>
<dbReference type="GO" id="GO:0005886">
    <property type="term" value="C:plasma membrane"/>
    <property type="evidence" value="ECO:0007669"/>
    <property type="project" value="UniProtKB-SubCell"/>
</dbReference>
<dbReference type="SUPFAM" id="SSF90112">
    <property type="entry name" value="Neurotransmitter-gated ion-channel transmembrane pore"/>
    <property type="match status" value="1"/>
</dbReference>
<dbReference type="Proteomes" id="UP000283509">
    <property type="component" value="Unassembled WGS sequence"/>
</dbReference>
<keyword evidence="11 13" id="KW-0407">Ion channel</keyword>
<gene>
    <name evidence="15" type="ORF">C7M84_019810</name>
</gene>
<dbReference type="EMBL" id="QCYY01003722">
    <property type="protein sequence ID" value="ROT62342.1"/>
    <property type="molecule type" value="Genomic_DNA"/>
</dbReference>
<evidence type="ECO:0000256" key="1">
    <source>
        <dbReference type="ARBA" id="ARBA00004141"/>
    </source>
</evidence>
<dbReference type="Gene3D" id="4.10.400.10">
    <property type="entry name" value="Low-density Lipoprotein Receptor"/>
    <property type="match status" value="1"/>
</dbReference>
<dbReference type="InterPro" id="IPR036734">
    <property type="entry name" value="Neur_chan_lig-bd_sf"/>
</dbReference>
<feature type="domain" description="Neurotransmitter-gated ion-channel ligand-binding" evidence="14">
    <location>
        <begin position="121"/>
        <end position="279"/>
    </location>
</feature>
<evidence type="ECO:0000256" key="2">
    <source>
        <dbReference type="ARBA" id="ARBA00004236"/>
    </source>
</evidence>
<evidence type="ECO:0000313" key="16">
    <source>
        <dbReference type="Proteomes" id="UP000283509"/>
    </source>
</evidence>
<evidence type="ECO:0000256" key="12">
    <source>
        <dbReference type="PROSITE-ProRule" id="PRU00124"/>
    </source>
</evidence>
<dbReference type="InterPro" id="IPR018000">
    <property type="entry name" value="Neurotransmitter_ion_chnl_CS"/>
</dbReference>
<dbReference type="InterPro" id="IPR036719">
    <property type="entry name" value="Neuro-gated_channel_TM_sf"/>
</dbReference>
<keyword evidence="8 13" id="KW-0406">Ion transport</keyword>
<dbReference type="GO" id="GO:0005230">
    <property type="term" value="F:extracellular ligand-gated monoatomic ion channel activity"/>
    <property type="evidence" value="ECO:0007669"/>
    <property type="project" value="InterPro"/>
</dbReference>
<proteinExistence type="inferred from homology"/>
<dbReference type="AlphaFoldDB" id="A0A423SDR5"/>
<evidence type="ECO:0000256" key="5">
    <source>
        <dbReference type="ARBA" id="ARBA00022692"/>
    </source>
</evidence>